<dbReference type="Proteomes" id="UP000077521">
    <property type="component" value="Unassembled WGS sequence"/>
</dbReference>
<gene>
    <name evidence="6" type="ORF">A4X13_0g8110</name>
</gene>
<evidence type="ECO:0000256" key="1">
    <source>
        <dbReference type="ARBA" id="ARBA00004613"/>
    </source>
</evidence>
<keyword evidence="4" id="KW-1015">Disulfide bond</keyword>
<dbReference type="AlphaFoldDB" id="A0A177TPY0"/>
<dbReference type="EMBL" id="LWDF02001254">
    <property type="protein sequence ID" value="KAE8239703.1"/>
    <property type="molecule type" value="Genomic_DNA"/>
</dbReference>
<comment type="caution">
    <text evidence="6">The sequence shown here is derived from an EMBL/GenBank/DDBJ whole genome shotgun (WGS) entry which is preliminary data.</text>
</comment>
<proteinExistence type="predicted"/>
<reference evidence="6" key="1">
    <citation type="submission" date="2016-04" db="EMBL/GenBank/DDBJ databases">
        <authorList>
            <person name="Nguyen H.D."/>
            <person name="Samba Siva P."/>
            <person name="Cullis J."/>
            <person name="Levesque C.A."/>
            <person name="Hambleton S."/>
        </authorList>
    </citation>
    <scope>NUCLEOTIDE SEQUENCE</scope>
    <source>
        <strain evidence="6">DAOMC 236416</strain>
    </source>
</reference>
<keyword evidence="7" id="KW-1185">Reference proteome</keyword>
<keyword evidence="2" id="KW-0964">Secreted</keyword>
<evidence type="ECO:0000313" key="7">
    <source>
        <dbReference type="Proteomes" id="UP000077521"/>
    </source>
</evidence>
<dbReference type="Pfam" id="PF05730">
    <property type="entry name" value="CFEM"/>
    <property type="match status" value="1"/>
</dbReference>
<protein>
    <recommendedName>
        <fullName evidence="5">CFEM domain-containing protein</fullName>
    </recommendedName>
</protein>
<evidence type="ECO:0000256" key="4">
    <source>
        <dbReference type="ARBA" id="ARBA00023157"/>
    </source>
</evidence>
<accession>A0A177TPY0</accession>
<evidence type="ECO:0000313" key="6">
    <source>
        <dbReference type="EMBL" id="KAE8239703.1"/>
    </source>
</evidence>
<feature type="domain" description="CFEM" evidence="5">
    <location>
        <begin position="24"/>
        <end position="142"/>
    </location>
</feature>
<name>A0A177TPY0_9BASI</name>
<dbReference type="PROSITE" id="PS52012">
    <property type="entry name" value="CFEM"/>
    <property type="match status" value="1"/>
</dbReference>
<comment type="subcellular location">
    <subcellularLocation>
        <location evidence="1">Secreted</location>
    </subcellularLocation>
</comment>
<evidence type="ECO:0000256" key="2">
    <source>
        <dbReference type="ARBA" id="ARBA00022525"/>
    </source>
</evidence>
<dbReference type="GO" id="GO:0005576">
    <property type="term" value="C:extracellular region"/>
    <property type="evidence" value="ECO:0007669"/>
    <property type="project" value="UniProtKB-SubCell"/>
</dbReference>
<keyword evidence="3" id="KW-0732">Signal</keyword>
<dbReference type="InterPro" id="IPR008427">
    <property type="entry name" value="Extracellular_membr_CFEM_dom"/>
</dbReference>
<organism evidence="6 7">
    <name type="scientific">Tilletia indica</name>
    <dbReference type="NCBI Taxonomy" id="43049"/>
    <lineage>
        <taxon>Eukaryota</taxon>
        <taxon>Fungi</taxon>
        <taxon>Dikarya</taxon>
        <taxon>Basidiomycota</taxon>
        <taxon>Ustilaginomycotina</taxon>
        <taxon>Exobasidiomycetes</taxon>
        <taxon>Tilletiales</taxon>
        <taxon>Tilletiaceae</taxon>
        <taxon>Tilletia</taxon>
    </lineage>
</organism>
<evidence type="ECO:0000259" key="5">
    <source>
        <dbReference type="PROSITE" id="PS52012"/>
    </source>
</evidence>
<reference evidence="6" key="2">
    <citation type="journal article" date="2019" name="IMA Fungus">
        <title>Genome sequencing and comparison of five Tilletia species to identify candidate genes for the detection of regulated species infecting wheat.</title>
        <authorList>
            <person name="Nguyen H.D.T."/>
            <person name="Sultana T."/>
            <person name="Kesanakurti P."/>
            <person name="Hambleton S."/>
        </authorList>
    </citation>
    <scope>NUCLEOTIDE SEQUENCE</scope>
    <source>
        <strain evidence="6">DAOMC 236416</strain>
    </source>
</reference>
<sequence length="202" mass="19785">MRFTIAALALTLAATSAFAAGKNDTAAAAATGGLTATAGTPSPDQVAALAKCSSSCTSQAAKAAGCKDESDLACWCKSDKFGKHASDCVQKDCAQALPFVFPELQKSCEAAKQTATFKWPNVTASASASGAGAAAAGGATATAGNTTNTTGAMDGMTNMDGMPTNPGAPTTDKKSGAGLAADFVWPAVFGVATFSAGLGLIL</sequence>
<evidence type="ECO:0000256" key="3">
    <source>
        <dbReference type="ARBA" id="ARBA00022729"/>
    </source>
</evidence>